<organism evidence="1 2">
    <name type="scientific">Aneurinibacillus danicus</name>
    <dbReference type="NCBI Taxonomy" id="267746"/>
    <lineage>
        <taxon>Bacteria</taxon>
        <taxon>Bacillati</taxon>
        <taxon>Bacillota</taxon>
        <taxon>Bacilli</taxon>
        <taxon>Bacillales</taxon>
        <taxon>Paenibacillaceae</taxon>
        <taxon>Aneurinibacillus group</taxon>
        <taxon>Aneurinibacillus</taxon>
    </lineage>
</organism>
<dbReference type="EMBL" id="BJXX01000103">
    <property type="protein sequence ID" value="GEN34917.1"/>
    <property type="molecule type" value="Genomic_DNA"/>
</dbReference>
<keyword evidence="2" id="KW-1185">Reference proteome</keyword>
<sequence length="851" mass="94923">MHRSVFFFQCLTIVLFLFGLLAPVPVQAFASPIIQPEHTTSSPELPTFFTKAEKKGIPITQAASDRASDIYVTFARPFDFEALRQAWLDKDILLQVTSRGKSIPVRHIARENSRVLRLGFGQEQPLEEAALVTVEIRDLRQKPIFATSYAAFVLKDAKLPALKNMRQTGSGSFLLEFDEPVYTGPRSSGFEFWRLNGHDIYARLVSVKPETAKSRLFGDFRRFAMLELNQGARSLYSPSGETNRLEGFGVADYAGQRSGKRLHNVRIEFRSPKPVEPVPQIHMQSPEQFVLRFPSETVSVYGFGLPLGADAIRFERQDGWDENGKPKWTTKHVRLNEDVALEYDGFTTYYLHMKKDWTDILQTKNGGPEYGAPGYDRVRITLLKGKAKDAGSTATNQTDIVREFRLPTDTRPPRIVKTEATYTAVSDRETLTVTFDEPVQIPGATRHLTPSNGESAVPSPAFEFVSRKTGKHIPAFVTGFLTARDDTTYTLTLPNEVALAPGRWELAVRNLSDDAGNQADILRRTIDIRPSLLLPHKHTEPPALAWGIAIDNVNADKTPEADEDVVVLQFNTILSADARARVHYWIAGQPLPPTAKVLARSVRFDSDNDGVLTDQDKTGTRMTLLLPRETFGILDDAIVAKPVEGIHFNVQVESEEGEDINKWGSSPYALSGTTDAILKEALSRYRKAEAAPSDYLWLNETIRHAEAELSASRAGDTEGEFPAEAIEALRQAVERAKQTATSKQAGRGETDGAIHSLQTAQAEFYTRQHGLPADKWNLIMELRIARSAWQEIKENPYQYPPGLSDTFAAAIAQAEAVLAKENASEQEVQNAYRRLVYAIIEKAQYEVPPPE</sequence>
<protein>
    <submittedName>
        <fullName evidence="1">Uncharacterized protein</fullName>
    </submittedName>
</protein>
<accession>A0A511V7L9</accession>
<reference evidence="1 2" key="1">
    <citation type="submission" date="2019-07" db="EMBL/GenBank/DDBJ databases">
        <title>Whole genome shotgun sequence of Aneurinibacillus danicus NBRC 102444.</title>
        <authorList>
            <person name="Hosoyama A."/>
            <person name="Uohara A."/>
            <person name="Ohji S."/>
            <person name="Ichikawa N."/>
        </authorList>
    </citation>
    <scope>NUCLEOTIDE SEQUENCE [LARGE SCALE GENOMIC DNA]</scope>
    <source>
        <strain evidence="1 2">NBRC 102444</strain>
    </source>
</reference>
<name>A0A511V7L9_9BACL</name>
<proteinExistence type="predicted"/>
<gene>
    <name evidence="1" type="ORF">ADA01nite_23770</name>
</gene>
<dbReference type="Gene3D" id="1.20.1270.90">
    <property type="entry name" value="AF1782-like"/>
    <property type="match status" value="2"/>
</dbReference>
<evidence type="ECO:0000313" key="2">
    <source>
        <dbReference type="Proteomes" id="UP000321157"/>
    </source>
</evidence>
<evidence type="ECO:0000313" key="1">
    <source>
        <dbReference type="EMBL" id="GEN34917.1"/>
    </source>
</evidence>
<dbReference type="Proteomes" id="UP000321157">
    <property type="component" value="Unassembled WGS sequence"/>
</dbReference>
<dbReference type="AlphaFoldDB" id="A0A511V7L9"/>
<dbReference type="OrthoDB" id="2083647at2"/>
<dbReference type="Pfam" id="PF07554">
    <property type="entry name" value="FIVAR"/>
    <property type="match status" value="1"/>
</dbReference>
<comment type="caution">
    <text evidence="1">The sequence shown here is derived from an EMBL/GenBank/DDBJ whole genome shotgun (WGS) entry which is preliminary data.</text>
</comment>
<dbReference type="RefSeq" id="WP_146810170.1">
    <property type="nucleotide sequence ID" value="NZ_BJXX01000103.1"/>
</dbReference>